<dbReference type="PANTHER" id="PTHR34289">
    <property type="entry name" value="PROTEIN, PUTATIVE (DUF819)-RELATED"/>
    <property type="match status" value="1"/>
</dbReference>
<name>A0ABW6CYJ9_9BACT</name>
<feature type="transmembrane region" description="Helical" evidence="1">
    <location>
        <begin position="275"/>
        <end position="297"/>
    </location>
</feature>
<feature type="transmembrane region" description="Helical" evidence="1">
    <location>
        <begin position="169"/>
        <end position="187"/>
    </location>
</feature>
<keyword evidence="1" id="KW-0472">Membrane</keyword>
<accession>A0ABW6CYJ9</accession>
<dbReference type="PANTHER" id="PTHR34289:SF8">
    <property type="entry name" value="DUF819 DOMAIN-CONTAINING PROTEIN"/>
    <property type="match status" value="1"/>
</dbReference>
<keyword evidence="1" id="KW-0812">Transmembrane</keyword>
<evidence type="ECO:0000256" key="1">
    <source>
        <dbReference type="SAM" id="Phobius"/>
    </source>
</evidence>
<dbReference type="EMBL" id="JBBKYA010000003">
    <property type="protein sequence ID" value="MFD3275824.1"/>
    <property type="molecule type" value="Genomic_DNA"/>
</dbReference>
<feature type="transmembrane region" description="Helical" evidence="1">
    <location>
        <begin position="6"/>
        <end position="22"/>
    </location>
</feature>
<dbReference type="RefSeq" id="WP_377976096.1">
    <property type="nucleotide sequence ID" value="NZ_JBBKYA010000003.1"/>
</dbReference>
<feature type="transmembrane region" description="Helical" evidence="1">
    <location>
        <begin position="220"/>
        <end position="238"/>
    </location>
</feature>
<feature type="transmembrane region" description="Helical" evidence="1">
    <location>
        <begin position="244"/>
        <end position="268"/>
    </location>
</feature>
<feature type="transmembrane region" description="Helical" evidence="1">
    <location>
        <begin position="309"/>
        <end position="329"/>
    </location>
</feature>
<evidence type="ECO:0000313" key="3">
    <source>
        <dbReference type="Proteomes" id="UP001598114"/>
    </source>
</evidence>
<evidence type="ECO:0000313" key="2">
    <source>
        <dbReference type="EMBL" id="MFD3275824.1"/>
    </source>
</evidence>
<dbReference type="Pfam" id="PF05684">
    <property type="entry name" value="DUF819"/>
    <property type="match status" value="1"/>
</dbReference>
<dbReference type="InterPro" id="IPR008537">
    <property type="entry name" value="DUF819"/>
</dbReference>
<reference evidence="2 3" key="1">
    <citation type="submission" date="2024-03" db="EMBL/GenBank/DDBJ databases">
        <title>Aquirufa genome sequencing.</title>
        <authorList>
            <person name="Pitt A."/>
            <person name="Hahn M.W."/>
        </authorList>
    </citation>
    <scope>NUCLEOTIDE SEQUENCE [LARGE SCALE GENOMIC DNA]</scope>
    <source>
        <strain evidence="2 3">PLAD-142S6K</strain>
    </source>
</reference>
<comment type="caution">
    <text evidence="2">The sequence shown here is derived from an EMBL/GenBank/DDBJ whole genome shotgun (WGS) entry which is preliminary data.</text>
</comment>
<keyword evidence="3" id="KW-1185">Reference proteome</keyword>
<feature type="transmembrane region" description="Helical" evidence="1">
    <location>
        <begin position="29"/>
        <end position="47"/>
    </location>
</feature>
<protein>
    <submittedName>
        <fullName evidence="2">DUF819 family protein</fullName>
    </submittedName>
</protein>
<dbReference type="Proteomes" id="UP001598114">
    <property type="component" value="Unassembled WGS sequence"/>
</dbReference>
<feature type="transmembrane region" description="Helical" evidence="1">
    <location>
        <begin position="97"/>
        <end position="121"/>
    </location>
</feature>
<keyword evidence="1" id="KW-1133">Transmembrane helix</keyword>
<feature type="transmembrane region" description="Helical" evidence="1">
    <location>
        <begin position="341"/>
        <end position="364"/>
    </location>
</feature>
<feature type="transmembrane region" description="Helical" evidence="1">
    <location>
        <begin position="67"/>
        <end position="85"/>
    </location>
</feature>
<feature type="transmembrane region" description="Helical" evidence="1">
    <location>
        <begin position="370"/>
        <end position="393"/>
    </location>
</feature>
<sequence length="397" mass="43582">MIQGELYIFISLIIMLAGIFYLSKLKSKIVKLVFSVIPPLLFCYFLPSLLVEQGIIVIGNTDLNGTLAKTLLPFCIFYFTLGLPLAKLKAIGRKPIILFLVGALGVIIGGPISLMISHYFFPTEFNAESFRGLSTIAGSWIGGTANQMALNAIFLPNADELAKAVTVDVFFGETWLAILLFLIPFQLKINQYLKASYNHQDISVDWEEDLTVKKFTFNNLIYILGLGFLITLLSTYSGSYLTELIAITFLNQSFWTFFICTFMGIGLGLSPLKRLYTAGGDVIATLFLYFIIASIGLKISLSHLFSTPLLLFTGFIWISIHGLVIFVVGKWIKAPYHYMAIASQANVGGIASTSVIATAISPILAPLGVILALLGYAIGTYGGYLSAILMQWVSQTY</sequence>
<organism evidence="2 3">
    <name type="scientific">Aquirufa echingensis</name>
    <dbReference type="NCBI Taxonomy" id="3096516"/>
    <lineage>
        <taxon>Bacteria</taxon>
        <taxon>Pseudomonadati</taxon>
        <taxon>Bacteroidota</taxon>
        <taxon>Cytophagia</taxon>
        <taxon>Cytophagales</taxon>
        <taxon>Flectobacillaceae</taxon>
        <taxon>Aquirufa</taxon>
    </lineage>
</organism>
<gene>
    <name evidence="2" type="ORF">SKC38_06260</name>
</gene>
<proteinExistence type="predicted"/>